<dbReference type="Gene3D" id="3.90.1280.20">
    <property type="match status" value="1"/>
</dbReference>
<dbReference type="InterPro" id="IPR036318">
    <property type="entry name" value="FAD-bd_PCMH-like_sf"/>
</dbReference>
<dbReference type="FunFam" id="3.30.465.10:FF:000023">
    <property type="entry name" value="Magnesium and cobalt transporter"/>
    <property type="match status" value="1"/>
</dbReference>
<dbReference type="EMBL" id="FUXP01000001">
    <property type="protein sequence ID" value="SJZ74590.1"/>
    <property type="molecule type" value="Genomic_DNA"/>
</dbReference>
<evidence type="ECO:0000256" key="7">
    <source>
        <dbReference type="ARBA" id="ARBA00023136"/>
    </source>
</evidence>
<feature type="domain" description="CBS" evidence="10">
    <location>
        <begin position="280"/>
        <end position="336"/>
    </location>
</feature>
<dbReference type="InterPro" id="IPR051676">
    <property type="entry name" value="UPF0053_domain"/>
</dbReference>
<evidence type="ECO:0000313" key="13">
    <source>
        <dbReference type="Proteomes" id="UP000190061"/>
    </source>
</evidence>
<evidence type="ECO:0000256" key="6">
    <source>
        <dbReference type="ARBA" id="ARBA00023122"/>
    </source>
</evidence>
<evidence type="ECO:0000256" key="5">
    <source>
        <dbReference type="ARBA" id="ARBA00022989"/>
    </source>
</evidence>
<keyword evidence="4" id="KW-0677">Repeat</keyword>
<dbReference type="RefSeq" id="WP_078757309.1">
    <property type="nucleotide sequence ID" value="NZ_FUXP01000001.1"/>
</dbReference>
<evidence type="ECO:0000256" key="9">
    <source>
        <dbReference type="PROSITE-ProRule" id="PRU01193"/>
    </source>
</evidence>
<evidence type="ECO:0000256" key="8">
    <source>
        <dbReference type="PROSITE-ProRule" id="PRU00703"/>
    </source>
</evidence>
<dbReference type="Pfam" id="PF03471">
    <property type="entry name" value="CorC_HlyC"/>
    <property type="match status" value="1"/>
</dbReference>
<evidence type="ECO:0000256" key="1">
    <source>
        <dbReference type="ARBA" id="ARBA00004651"/>
    </source>
</evidence>
<dbReference type="SMART" id="SM01091">
    <property type="entry name" value="CorC_HlyC"/>
    <property type="match status" value="1"/>
</dbReference>
<protein>
    <submittedName>
        <fullName evidence="12">Putative hemolysin</fullName>
    </submittedName>
</protein>
<accession>A0A1T4N5E9</accession>
<evidence type="ECO:0000259" key="11">
    <source>
        <dbReference type="PROSITE" id="PS51846"/>
    </source>
</evidence>
<gene>
    <name evidence="12" type="ORF">SAMN02745674_00740</name>
</gene>
<dbReference type="PANTHER" id="PTHR43099:SF5">
    <property type="entry name" value="HLYC_CORC FAMILY TRANSPORTER"/>
    <property type="match status" value="1"/>
</dbReference>
<dbReference type="InterPro" id="IPR000644">
    <property type="entry name" value="CBS_dom"/>
</dbReference>
<keyword evidence="3 9" id="KW-0812">Transmembrane</keyword>
<dbReference type="CDD" id="cd04590">
    <property type="entry name" value="CBS_pair_CorC_HlyC_assoc"/>
    <property type="match status" value="1"/>
</dbReference>
<organism evidence="12 13">
    <name type="scientific">Lysobacter spongiicola DSM 21749</name>
    <dbReference type="NCBI Taxonomy" id="1122188"/>
    <lineage>
        <taxon>Bacteria</taxon>
        <taxon>Pseudomonadati</taxon>
        <taxon>Pseudomonadota</taxon>
        <taxon>Gammaproteobacteria</taxon>
        <taxon>Lysobacterales</taxon>
        <taxon>Lysobacteraceae</taxon>
        <taxon>Novilysobacter</taxon>
    </lineage>
</organism>
<dbReference type="InterPro" id="IPR005170">
    <property type="entry name" value="Transptr-assoc_dom"/>
</dbReference>
<dbReference type="Pfam" id="PF00571">
    <property type="entry name" value="CBS"/>
    <property type="match status" value="2"/>
</dbReference>
<dbReference type="InterPro" id="IPR046342">
    <property type="entry name" value="CBS_dom_sf"/>
</dbReference>
<dbReference type="Gene3D" id="3.10.580.10">
    <property type="entry name" value="CBS-domain"/>
    <property type="match status" value="1"/>
</dbReference>
<evidence type="ECO:0000256" key="4">
    <source>
        <dbReference type="ARBA" id="ARBA00022737"/>
    </source>
</evidence>
<dbReference type="PANTHER" id="PTHR43099">
    <property type="entry name" value="UPF0053 PROTEIN YRKA"/>
    <property type="match status" value="1"/>
</dbReference>
<dbReference type="GO" id="GO:0005886">
    <property type="term" value="C:plasma membrane"/>
    <property type="evidence" value="ECO:0007669"/>
    <property type="project" value="UniProtKB-SubCell"/>
</dbReference>
<comment type="subcellular location">
    <subcellularLocation>
        <location evidence="1">Cell membrane</location>
        <topology evidence="1">Multi-pass membrane protein</topology>
    </subcellularLocation>
</comment>
<feature type="domain" description="CBS" evidence="10">
    <location>
        <begin position="216"/>
        <end position="277"/>
    </location>
</feature>
<keyword evidence="13" id="KW-1185">Reference proteome</keyword>
<proteinExistence type="predicted"/>
<dbReference type="OrthoDB" id="9797674at2"/>
<dbReference type="SUPFAM" id="SSF56176">
    <property type="entry name" value="FAD-binding/transporter-associated domain-like"/>
    <property type="match status" value="1"/>
</dbReference>
<dbReference type="SUPFAM" id="SSF54631">
    <property type="entry name" value="CBS-domain pair"/>
    <property type="match status" value="1"/>
</dbReference>
<dbReference type="InterPro" id="IPR002550">
    <property type="entry name" value="CNNM"/>
</dbReference>
<keyword evidence="5 9" id="KW-1133">Transmembrane helix</keyword>
<evidence type="ECO:0000313" key="12">
    <source>
        <dbReference type="EMBL" id="SJZ74590.1"/>
    </source>
</evidence>
<keyword evidence="2" id="KW-1003">Cell membrane</keyword>
<dbReference type="Proteomes" id="UP000190061">
    <property type="component" value="Unassembled WGS sequence"/>
</dbReference>
<evidence type="ECO:0000256" key="3">
    <source>
        <dbReference type="ARBA" id="ARBA00022692"/>
    </source>
</evidence>
<dbReference type="Gene3D" id="3.30.465.10">
    <property type="match status" value="1"/>
</dbReference>
<dbReference type="InterPro" id="IPR044751">
    <property type="entry name" value="Ion_transp-like_CBS"/>
</dbReference>
<keyword evidence="6 8" id="KW-0129">CBS domain</keyword>
<keyword evidence="7 9" id="KW-0472">Membrane</keyword>
<evidence type="ECO:0000259" key="10">
    <source>
        <dbReference type="PROSITE" id="PS51371"/>
    </source>
</evidence>
<reference evidence="12 13" key="1">
    <citation type="submission" date="2017-02" db="EMBL/GenBank/DDBJ databases">
        <authorList>
            <person name="Peterson S.W."/>
        </authorList>
    </citation>
    <scope>NUCLEOTIDE SEQUENCE [LARGE SCALE GENOMIC DNA]</scope>
    <source>
        <strain evidence="12 13">DSM 21749</strain>
    </source>
</reference>
<evidence type="ECO:0000256" key="2">
    <source>
        <dbReference type="ARBA" id="ARBA00022475"/>
    </source>
</evidence>
<name>A0A1T4N5E9_9GAMM</name>
<dbReference type="InterPro" id="IPR016169">
    <property type="entry name" value="FAD-bd_PCMH_sub2"/>
</dbReference>
<dbReference type="Pfam" id="PF01595">
    <property type="entry name" value="CNNM"/>
    <property type="match status" value="1"/>
</dbReference>
<dbReference type="PROSITE" id="PS51846">
    <property type="entry name" value="CNNM"/>
    <property type="match status" value="1"/>
</dbReference>
<feature type="domain" description="CNNM transmembrane" evidence="11">
    <location>
        <begin position="1"/>
        <end position="197"/>
    </location>
</feature>
<dbReference type="PROSITE" id="PS51371">
    <property type="entry name" value="CBS"/>
    <property type="match status" value="2"/>
</dbReference>
<sequence>MIELIVVLLLIAINAFFALSEMSVVTSRKPRLRQLGANSRSAARALDLAEHPERFLSTVQVGITLVAILTGMYGGDAIGASIGEWLAAHLPILGDYADNTGTVLAVGLITYLTIVLGELLPKRLALLAPEKLAAFVAPPMHWISRIATPAVWLLTVSTRGVLRLLRLQNSEASNVSEEEIRMLVSESHEQGVIDADEHKMMNRVLGLGDRTADSLMTPRTRIIWLDAGAPLEDNLATMRNSPVSRFPVMRGGDQDVIGVVEAKSLLRALEPGVPIDLFGDMREALFVSESTHALKLLEIFREEQQSLALVVDEYGDVTGVVTVNDVMGAVIGRVQSGMGGASDSHEADSSPVVERADGSWLIDGSLHIEDLRELVGDFVPGADEHDFHTAAGMVIANVGRIPNVGEVFSWPGWRMEVVDLDGPRVDKLLLSRDLVQDQEHDGAGH</sequence>
<dbReference type="GO" id="GO:0050660">
    <property type="term" value="F:flavin adenine dinucleotide binding"/>
    <property type="evidence" value="ECO:0007669"/>
    <property type="project" value="InterPro"/>
</dbReference>
<dbReference type="AlphaFoldDB" id="A0A1T4N5E9"/>
<dbReference type="SMART" id="SM00116">
    <property type="entry name" value="CBS"/>
    <property type="match status" value="2"/>
</dbReference>
<dbReference type="STRING" id="1122188.SAMN02745674_00740"/>